<accession>A0ABC9Y8J9</accession>
<dbReference type="Proteomes" id="UP001623348">
    <property type="component" value="Unassembled WGS sequence"/>
</dbReference>
<evidence type="ECO:0000256" key="1">
    <source>
        <dbReference type="SAM" id="Phobius"/>
    </source>
</evidence>
<comment type="caution">
    <text evidence="2">The sequence shown here is derived from an EMBL/GenBank/DDBJ whole genome shotgun (WGS) entry which is preliminary data.</text>
</comment>
<keyword evidence="1" id="KW-1133">Transmembrane helix</keyword>
<name>A0ABC9Y8J9_GRUJA</name>
<organism evidence="2 3">
    <name type="scientific">Grus japonensis</name>
    <name type="common">Japanese crane</name>
    <name type="synonym">Red-crowned crane</name>
    <dbReference type="NCBI Taxonomy" id="30415"/>
    <lineage>
        <taxon>Eukaryota</taxon>
        <taxon>Metazoa</taxon>
        <taxon>Chordata</taxon>
        <taxon>Craniata</taxon>
        <taxon>Vertebrata</taxon>
        <taxon>Euteleostomi</taxon>
        <taxon>Archelosauria</taxon>
        <taxon>Archosauria</taxon>
        <taxon>Dinosauria</taxon>
        <taxon>Saurischia</taxon>
        <taxon>Theropoda</taxon>
        <taxon>Coelurosauria</taxon>
        <taxon>Aves</taxon>
        <taxon>Neognathae</taxon>
        <taxon>Neoaves</taxon>
        <taxon>Gruiformes</taxon>
        <taxon>Gruidae</taxon>
        <taxon>Grus</taxon>
    </lineage>
</organism>
<keyword evidence="3" id="KW-1185">Reference proteome</keyword>
<reference evidence="2 3" key="1">
    <citation type="submission" date="2024-06" db="EMBL/GenBank/DDBJ databases">
        <title>The draft genome of Grus japonensis, version 3.</title>
        <authorList>
            <person name="Nabeshima K."/>
            <person name="Suzuki S."/>
            <person name="Onuma M."/>
        </authorList>
    </citation>
    <scope>NUCLEOTIDE SEQUENCE [LARGE SCALE GENOMIC DNA]</scope>
    <source>
        <strain evidence="2 3">451A</strain>
    </source>
</reference>
<dbReference type="AlphaFoldDB" id="A0ABC9Y8J9"/>
<gene>
    <name evidence="2" type="ORF">GRJ2_003105100</name>
</gene>
<evidence type="ECO:0000313" key="3">
    <source>
        <dbReference type="Proteomes" id="UP001623348"/>
    </source>
</evidence>
<evidence type="ECO:0000313" key="2">
    <source>
        <dbReference type="EMBL" id="GAB0206395.1"/>
    </source>
</evidence>
<keyword evidence="1" id="KW-0472">Membrane</keyword>
<feature type="transmembrane region" description="Helical" evidence="1">
    <location>
        <begin position="50"/>
        <end position="75"/>
    </location>
</feature>
<proteinExistence type="predicted"/>
<keyword evidence="1" id="KW-0812">Transmembrane</keyword>
<sequence>MSSHGVVERTATGDKHCAQMKGWLQEEKRYNEVLRQEIGQLDEAVEQEEIWILCLLLVGLQLAVGFALAAAVLYASSYDPELFYRLLPRVLCEETYTNLAYALGKILPVASEGLLPF</sequence>
<protein>
    <submittedName>
        <fullName evidence="2">Trichohyalin-like</fullName>
    </submittedName>
</protein>
<dbReference type="EMBL" id="BAAFJT010000070">
    <property type="protein sequence ID" value="GAB0206395.1"/>
    <property type="molecule type" value="Genomic_DNA"/>
</dbReference>